<evidence type="ECO:0000313" key="2">
    <source>
        <dbReference type="EMBL" id="AHG88302.1"/>
    </source>
</evidence>
<name>W0RCZ3_9BACT</name>
<sequence>MRTILAQALPSVQTLGTKRRPNGGTIDGGTIDGGTIDGGTIDGGTKNGGTIHRGKFPAVDVPP</sequence>
<evidence type="ECO:0000313" key="3">
    <source>
        <dbReference type="Proteomes" id="UP000019151"/>
    </source>
</evidence>
<dbReference type="HOGENOM" id="CLU_2879441_0_0_0"/>
<accession>W0RCZ3</accession>
<feature type="compositionally biased region" description="Gly residues" evidence="1">
    <location>
        <begin position="25"/>
        <end position="47"/>
    </location>
</feature>
<feature type="region of interest" description="Disordered" evidence="1">
    <location>
        <begin position="1"/>
        <end position="53"/>
    </location>
</feature>
<reference evidence="2 3" key="1">
    <citation type="journal article" date="2014" name="Genome Announc.">
        <title>Genome Sequence and Methylome of Soil Bacterium Gemmatirosa kalamazoonensis KBS708T, a Member of the Rarely Cultivated Gemmatimonadetes Phylum.</title>
        <authorList>
            <person name="Debruyn J.M."/>
            <person name="Radosevich M."/>
            <person name="Wommack K.E."/>
            <person name="Polson S.W."/>
            <person name="Hauser L.J."/>
            <person name="Fawaz M.N."/>
            <person name="Korlach J."/>
            <person name="Tsai Y.C."/>
        </authorList>
    </citation>
    <scope>NUCLEOTIDE SEQUENCE [LARGE SCALE GENOMIC DNA]</scope>
    <source>
        <strain evidence="2 3">KBS708</strain>
    </source>
</reference>
<dbReference type="STRING" id="861299.J421_0765"/>
<dbReference type="Proteomes" id="UP000019151">
    <property type="component" value="Chromosome"/>
</dbReference>
<keyword evidence="3" id="KW-1185">Reference proteome</keyword>
<organism evidence="2 3">
    <name type="scientific">Gemmatirosa kalamazoonensis</name>
    <dbReference type="NCBI Taxonomy" id="861299"/>
    <lineage>
        <taxon>Bacteria</taxon>
        <taxon>Pseudomonadati</taxon>
        <taxon>Gemmatimonadota</taxon>
        <taxon>Gemmatimonadia</taxon>
        <taxon>Gemmatimonadales</taxon>
        <taxon>Gemmatimonadaceae</taxon>
        <taxon>Gemmatirosa</taxon>
    </lineage>
</organism>
<dbReference type="KEGG" id="gba:J421_0765"/>
<protein>
    <submittedName>
        <fullName evidence="2">Uncharacterized protein</fullName>
    </submittedName>
</protein>
<dbReference type="AlphaFoldDB" id="W0RCZ3"/>
<gene>
    <name evidence="2" type="ORF">J421_0765</name>
</gene>
<dbReference type="EMBL" id="CP007128">
    <property type="protein sequence ID" value="AHG88302.1"/>
    <property type="molecule type" value="Genomic_DNA"/>
</dbReference>
<proteinExistence type="predicted"/>
<evidence type="ECO:0000256" key="1">
    <source>
        <dbReference type="SAM" id="MobiDB-lite"/>
    </source>
</evidence>
<dbReference type="InParanoid" id="W0RCZ3"/>